<reference evidence="2" key="2">
    <citation type="submission" date="2020-11" db="EMBL/GenBank/DDBJ databases">
        <authorList>
            <person name="McCartney M.A."/>
            <person name="Auch B."/>
            <person name="Kono T."/>
            <person name="Mallez S."/>
            <person name="Becker A."/>
            <person name="Gohl D.M."/>
            <person name="Silverstein K.A.T."/>
            <person name="Koren S."/>
            <person name="Bechman K.B."/>
            <person name="Herman A."/>
            <person name="Abrahante J.E."/>
            <person name="Garbe J."/>
        </authorList>
    </citation>
    <scope>NUCLEOTIDE SEQUENCE</scope>
    <source>
        <strain evidence="2">Duluth1</strain>
        <tissue evidence="2">Whole animal</tissue>
    </source>
</reference>
<proteinExistence type="predicted"/>
<accession>A0A9D4CSB5</accession>
<dbReference type="Proteomes" id="UP000828390">
    <property type="component" value="Unassembled WGS sequence"/>
</dbReference>
<dbReference type="EMBL" id="JAIWYP010000012">
    <property type="protein sequence ID" value="KAH3729428.1"/>
    <property type="molecule type" value="Genomic_DNA"/>
</dbReference>
<reference evidence="2" key="1">
    <citation type="journal article" date="2019" name="bioRxiv">
        <title>The Genome of the Zebra Mussel, Dreissena polymorpha: A Resource for Invasive Species Research.</title>
        <authorList>
            <person name="McCartney M.A."/>
            <person name="Auch B."/>
            <person name="Kono T."/>
            <person name="Mallez S."/>
            <person name="Zhang Y."/>
            <person name="Obille A."/>
            <person name="Becker A."/>
            <person name="Abrahante J.E."/>
            <person name="Garbe J."/>
            <person name="Badalamenti J.P."/>
            <person name="Herman A."/>
            <person name="Mangelson H."/>
            <person name="Liachko I."/>
            <person name="Sullivan S."/>
            <person name="Sone E.D."/>
            <person name="Koren S."/>
            <person name="Silverstein K.A.T."/>
            <person name="Beckman K.B."/>
            <person name="Gohl D.M."/>
        </authorList>
    </citation>
    <scope>NUCLEOTIDE SEQUENCE</scope>
    <source>
        <strain evidence="2">Duluth1</strain>
        <tissue evidence="2">Whole animal</tissue>
    </source>
</reference>
<sequence>MRSPCATIVYTLSPVDQNGKQEPDPSQNGRDRISLKTKNRGKCTNCGGSWHHTRELRPAKGKT</sequence>
<gene>
    <name evidence="2" type="ORF">DPMN_055399</name>
</gene>
<evidence type="ECO:0000256" key="1">
    <source>
        <dbReference type="SAM" id="MobiDB-lite"/>
    </source>
</evidence>
<dbReference type="AlphaFoldDB" id="A0A9D4CSB5"/>
<protein>
    <submittedName>
        <fullName evidence="2">Uncharacterized protein</fullName>
    </submittedName>
</protein>
<keyword evidence="3" id="KW-1185">Reference proteome</keyword>
<evidence type="ECO:0000313" key="2">
    <source>
        <dbReference type="EMBL" id="KAH3729428.1"/>
    </source>
</evidence>
<feature type="compositionally biased region" description="Basic and acidic residues" evidence="1">
    <location>
        <begin position="19"/>
        <end position="34"/>
    </location>
</feature>
<name>A0A9D4CSB5_DREPO</name>
<feature type="region of interest" description="Disordered" evidence="1">
    <location>
        <begin position="1"/>
        <end position="40"/>
    </location>
</feature>
<evidence type="ECO:0000313" key="3">
    <source>
        <dbReference type="Proteomes" id="UP000828390"/>
    </source>
</evidence>
<comment type="caution">
    <text evidence="2">The sequence shown here is derived from an EMBL/GenBank/DDBJ whole genome shotgun (WGS) entry which is preliminary data.</text>
</comment>
<organism evidence="2 3">
    <name type="scientific">Dreissena polymorpha</name>
    <name type="common">Zebra mussel</name>
    <name type="synonym">Mytilus polymorpha</name>
    <dbReference type="NCBI Taxonomy" id="45954"/>
    <lineage>
        <taxon>Eukaryota</taxon>
        <taxon>Metazoa</taxon>
        <taxon>Spiralia</taxon>
        <taxon>Lophotrochozoa</taxon>
        <taxon>Mollusca</taxon>
        <taxon>Bivalvia</taxon>
        <taxon>Autobranchia</taxon>
        <taxon>Heteroconchia</taxon>
        <taxon>Euheterodonta</taxon>
        <taxon>Imparidentia</taxon>
        <taxon>Neoheterodontei</taxon>
        <taxon>Myida</taxon>
        <taxon>Dreissenoidea</taxon>
        <taxon>Dreissenidae</taxon>
        <taxon>Dreissena</taxon>
    </lineage>
</organism>